<proteinExistence type="inferred from homology"/>
<dbReference type="GeneID" id="29392057"/>
<dbReference type="Gene3D" id="3.30.160.150">
    <property type="entry name" value="Lipoprotein like domain"/>
    <property type="match status" value="1"/>
</dbReference>
<keyword evidence="8" id="KW-1185">Reference proteome</keyword>
<evidence type="ECO:0000256" key="5">
    <source>
        <dbReference type="ARBA" id="ARBA00023288"/>
    </source>
</evidence>
<keyword evidence="3" id="KW-0564">Palmitate</keyword>
<dbReference type="GO" id="GO:0015920">
    <property type="term" value="P:lipopolysaccharide transport"/>
    <property type="evidence" value="ECO:0007669"/>
    <property type="project" value="TreeGrafter"/>
</dbReference>
<evidence type="ECO:0000256" key="4">
    <source>
        <dbReference type="ARBA" id="ARBA00023237"/>
    </source>
</evidence>
<dbReference type="GO" id="GO:0043165">
    <property type="term" value="P:Gram-negative-bacterium-type cell outer membrane assembly"/>
    <property type="evidence" value="ECO:0007669"/>
    <property type="project" value="UniProtKB-UniRule"/>
</dbReference>
<dbReference type="Proteomes" id="UP000000329">
    <property type="component" value="Chromosome"/>
</dbReference>
<dbReference type="eggNOG" id="COG2980">
    <property type="taxonomic scope" value="Bacteria"/>
</dbReference>
<keyword evidence="1" id="KW-0732">Signal</keyword>
<evidence type="ECO:0000313" key="7">
    <source>
        <dbReference type="EMBL" id="ADJ62113.1"/>
    </source>
</evidence>
<organism evidence="7 8">
    <name type="scientific">Herbaspirillum seropedicae (strain SmR1)</name>
    <dbReference type="NCBI Taxonomy" id="757424"/>
    <lineage>
        <taxon>Bacteria</taxon>
        <taxon>Pseudomonadati</taxon>
        <taxon>Pseudomonadota</taxon>
        <taxon>Betaproteobacteria</taxon>
        <taxon>Burkholderiales</taxon>
        <taxon>Oxalobacteraceae</taxon>
        <taxon>Herbaspirillum</taxon>
    </lineage>
</organism>
<keyword evidence="2 6" id="KW-0472">Membrane</keyword>
<dbReference type="OrthoDB" id="5298094at2"/>
<gene>
    <name evidence="7" type="primary">rlpB</name>
    <name evidence="6" type="synonym">lptE</name>
    <name evidence="7" type="ordered locus">Hsero_0594</name>
</gene>
<name>D8IYF3_HERSS</name>
<dbReference type="EMBL" id="CP002039">
    <property type="protein sequence ID" value="ADJ62113.1"/>
    <property type="molecule type" value="Genomic_DNA"/>
</dbReference>
<dbReference type="GO" id="GO:0001530">
    <property type="term" value="F:lipopolysaccharide binding"/>
    <property type="evidence" value="ECO:0007669"/>
    <property type="project" value="TreeGrafter"/>
</dbReference>
<sequence length="181" mass="20001">MHAQVQIKRFPQWLLMVAAAVLLSACGFHLRGAADLPFKTIYLGFPPNSPVGVELKRNIQASGATVVDDAKEAEANLKVLADSRDRQVLTLNTNGRVREYALFQNFSFSVTDAKGAIIIPPTAITLRRVITYDENQELAKQAEETLLYRNMQSDLVQQILRRLSASKTAIKNEKAAADSDS</sequence>
<comment type="similarity">
    <text evidence="6">Belongs to the LptE lipoprotein family.</text>
</comment>
<evidence type="ECO:0000256" key="2">
    <source>
        <dbReference type="ARBA" id="ARBA00023136"/>
    </source>
</evidence>
<dbReference type="GO" id="GO:0009279">
    <property type="term" value="C:cell outer membrane"/>
    <property type="evidence" value="ECO:0007669"/>
    <property type="project" value="UniProtKB-UniRule"/>
</dbReference>
<evidence type="ECO:0000256" key="6">
    <source>
        <dbReference type="HAMAP-Rule" id="MF_01186"/>
    </source>
</evidence>
<dbReference type="AlphaFoldDB" id="D8IYF3"/>
<comment type="subunit">
    <text evidence="6">Component of the lipopolysaccharide transport and assembly complex. Interacts with LptD.</text>
</comment>
<dbReference type="STRING" id="757424.Hsero_0594"/>
<protein>
    <recommendedName>
        <fullName evidence="6">LPS-assembly lipoprotein LptE</fullName>
    </recommendedName>
</protein>
<evidence type="ECO:0000313" key="8">
    <source>
        <dbReference type="Proteomes" id="UP000000329"/>
    </source>
</evidence>
<keyword evidence="5 7" id="KW-0449">Lipoprotein</keyword>
<dbReference type="PANTHER" id="PTHR38098">
    <property type="entry name" value="LPS-ASSEMBLY LIPOPROTEIN LPTE"/>
    <property type="match status" value="1"/>
</dbReference>
<keyword evidence="7" id="KW-0812">Transmembrane</keyword>
<dbReference type="PANTHER" id="PTHR38098:SF1">
    <property type="entry name" value="LPS-ASSEMBLY LIPOPROTEIN LPTE"/>
    <property type="match status" value="1"/>
</dbReference>
<evidence type="ECO:0000256" key="1">
    <source>
        <dbReference type="ARBA" id="ARBA00022729"/>
    </source>
</evidence>
<evidence type="ECO:0000256" key="3">
    <source>
        <dbReference type="ARBA" id="ARBA00023139"/>
    </source>
</evidence>
<dbReference type="HOGENOM" id="CLU_103309_0_2_4"/>
<dbReference type="RefSeq" id="WP_013232631.1">
    <property type="nucleotide sequence ID" value="NC_014323.1"/>
</dbReference>
<reference evidence="7 8" key="1">
    <citation type="submission" date="2010-04" db="EMBL/GenBank/DDBJ databases">
        <title>The genome of Herbaspirillum seropedicae SmR1, an endophytic, nitrogen-fixing, plant-growth promoting beta-Proteobacteria.</title>
        <authorList>
            <person name="Pedrosa F.O."/>
            <person name="Monteiro R.A."/>
            <person name="Wassem R."/>
            <person name="Cruz L.M."/>
            <person name="Ayub R.A."/>
            <person name="Colauto N.B."/>
            <person name="Fernandez M.A."/>
            <person name="Fungaro M.H.P."/>
            <person name="Grisard E.C."/>
            <person name="Hungria M."/>
            <person name="Madeira H.M.F."/>
            <person name="Nodari R.O."/>
            <person name="Osaku C.A."/>
            <person name="Petzl-Erler M.L."/>
            <person name="Terenzi H."/>
            <person name="Vieira L.G.E."/>
            <person name="Almeida M.I.M."/>
            <person name="Alves L.R."/>
            <person name="Arantes O.M.N."/>
            <person name="Balsanelli E."/>
            <person name="Barcellos F.G."/>
            <person name="Baura V.A."/>
            <person name="Binde D.R."/>
            <person name="Campo R.J."/>
            <person name="Chubatsu L.S."/>
            <person name="Chueire L.M.O."/>
            <person name="Ciferri R.R."/>
            <person name="Correa L.C."/>
            <person name="da Conceicao Silva J.L."/>
            <person name="Dabul A.N.G."/>
            <person name="Dambros B.P."/>
            <person name="Faoro H."/>
            <person name="Favetti A."/>
            <person name="Friedermann G."/>
            <person name="Furlaneto M.C."/>
            <person name="Gasques L.S."/>
            <person name="Gimenes C.C.T."/>
            <person name="Gioppo N.M.R."/>
            <person name="Glienke-Blanco C."/>
            <person name="Godoy L.P."/>
            <person name="Guerra M.P."/>
            <person name="Karp S."/>
            <person name="Kava-Cordeiro V."/>
            <person name="Margarido V.P."/>
            <person name="Mathioni S.M."/>
            <person name="Menck-Soares M.A."/>
            <person name="Murace N.K."/>
            <person name="Nicolas M.F."/>
            <person name="Oliveira C.E.C."/>
            <person name="Pagnan N.A.B."/>
            <person name="Pamphile J.A."/>
            <person name="Patussi E.V."/>
            <person name="Pereira L.F.P."/>
            <person name="Pereira-Ferrari L."/>
            <person name="Pinto F.G.S."/>
            <person name="Precoma C."/>
            <person name="Prioli A.J."/>
            <person name="Prioli S.M.A.P."/>
            <person name="Raittz R.T."/>
            <person name="Ramos H.J.O."/>
            <person name="Ribeiro E.M.S.F."/>
            <person name="Rigo L.U."/>
            <person name="Rocha C.L.M.S.C."/>
            <person name="Rocha S.N."/>
            <person name="Santos K."/>
            <person name="Satori D."/>
            <person name="Silva A.G."/>
            <person name="Simao R.C.G."/>
            <person name="Soares M.A.M."/>
            <person name="Souza E.M."/>
            <person name="Steffens M.B.R."/>
            <person name="Steindel M."/>
            <person name="Tadra-Sfeir M.Z."/>
            <person name="Takahashi E.K."/>
            <person name="Torres R.A."/>
            <person name="Valle J.S."/>
            <person name="Vernal J.I."/>
            <person name="Vilas-Boas L.A."/>
            <person name="Watanabe M.A.E."/>
            <person name="Weiss V.A."/>
            <person name="Yates M.A."/>
            <person name="Souza E.M."/>
        </authorList>
    </citation>
    <scope>NUCLEOTIDE SEQUENCE [LARGE SCALE GENOMIC DNA]</scope>
    <source>
        <strain evidence="7 8">SmR1</strain>
    </source>
</reference>
<dbReference type="Pfam" id="PF04390">
    <property type="entry name" value="LptE"/>
    <property type="match status" value="1"/>
</dbReference>
<comment type="function">
    <text evidence="6">Together with LptD, is involved in the assembly of lipopolysaccharide (LPS) at the surface of the outer membrane. Required for the proper assembly of LptD. Binds LPS and may serve as the LPS recognition site at the outer membrane.</text>
</comment>
<dbReference type="InterPro" id="IPR007485">
    <property type="entry name" value="LPS_assembly_LptE"/>
</dbReference>
<keyword evidence="4 6" id="KW-0998">Cell outer membrane</keyword>
<dbReference type="HAMAP" id="MF_01186">
    <property type="entry name" value="LPS_assembly_LptE"/>
    <property type="match status" value="1"/>
</dbReference>
<accession>D8IYF3</accession>
<dbReference type="GO" id="GO:1990351">
    <property type="term" value="C:transporter complex"/>
    <property type="evidence" value="ECO:0007669"/>
    <property type="project" value="TreeGrafter"/>
</dbReference>
<dbReference type="KEGG" id="hse:Hsero_0594"/>